<evidence type="ECO:0000313" key="3">
    <source>
        <dbReference type="Proteomes" id="UP000294980"/>
    </source>
</evidence>
<dbReference type="AlphaFoldDB" id="A0A4R2KTA4"/>
<comment type="caution">
    <text evidence="2">The sequence shown here is derived from an EMBL/GenBank/DDBJ whole genome shotgun (WGS) entry which is preliminary data.</text>
</comment>
<gene>
    <name evidence="2" type="ORF">EV688_10358</name>
</gene>
<sequence>MTVKHKHLEDKTEHVDALSEAVAELDQQIQLSLENQQHDMIDHLDDYFDTVETRLASLRNFCRSLREQTGKEKKPQ</sequence>
<accession>A0A4R2KTA4</accession>
<evidence type="ECO:0000313" key="2">
    <source>
        <dbReference type="EMBL" id="TCO77044.1"/>
    </source>
</evidence>
<protein>
    <submittedName>
        <fullName evidence="2">Uncharacterized protein</fullName>
    </submittedName>
</protein>
<evidence type="ECO:0000256" key="1">
    <source>
        <dbReference type="SAM" id="Coils"/>
    </source>
</evidence>
<reference evidence="2 3" key="1">
    <citation type="submission" date="2019-03" db="EMBL/GenBank/DDBJ databases">
        <title>Genomic Encyclopedia of Type Strains, Phase IV (KMG-IV): sequencing the most valuable type-strain genomes for metagenomic binning, comparative biology and taxonomic classification.</title>
        <authorList>
            <person name="Goeker M."/>
        </authorList>
    </citation>
    <scope>NUCLEOTIDE SEQUENCE [LARGE SCALE GENOMIC DNA]</scope>
    <source>
        <strain evidence="2 3">DSM 23344</strain>
    </source>
</reference>
<dbReference type="Proteomes" id="UP000294980">
    <property type="component" value="Unassembled WGS sequence"/>
</dbReference>
<keyword evidence="1" id="KW-0175">Coiled coil</keyword>
<name>A0A4R2KTA4_9GAMM</name>
<dbReference type="EMBL" id="SLWX01000003">
    <property type="protein sequence ID" value="TCO77044.1"/>
    <property type="molecule type" value="Genomic_DNA"/>
</dbReference>
<keyword evidence="3" id="KW-1185">Reference proteome</keyword>
<organism evidence="2 3">
    <name type="scientific">Chromatocurvus halotolerans</name>
    <dbReference type="NCBI Taxonomy" id="1132028"/>
    <lineage>
        <taxon>Bacteria</taxon>
        <taxon>Pseudomonadati</taxon>
        <taxon>Pseudomonadota</taxon>
        <taxon>Gammaproteobacteria</taxon>
        <taxon>Cellvibrionales</taxon>
        <taxon>Halieaceae</taxon>
        <taxon>Chromatocurvus</taxon>
    </lineage>
</organism>
<feature type="coiled-coil region" evidence="1">
    <location>
        <begin position="8"/>
        <end position="35"/>
    </location>
</feature>
<proteinExistence type="predicted"/>